<dbReference type="InterPro" id="IPR010982">
    <property type="entry name" value="Lambda_DNA-bd_dom_sf"/>
</dbReference>
<reference evidence="3" key="2">
    <citation type="submission" date="2023-01" db="EMBL/GenBank/DDBJ databases">
        <authorList>
            <person name="Sun Q."/>
            <person name="Evtushenko L."/>
        </authorList>
    </citation>
    <scope>NUCLEOTIDE SEQUENCE</scope>
    <source>
        <strain evidence="3">VKM Ac-1958</strain>
    </source>
</reference>
<reference evidence="3" key="1">
    <citation type="journal article" date="2014" name="Int. J. Syst. Evol. Microbiol.">
        <title>Complete genome sequence of Corynebacterium casei LMG S-19264T (=DSM 44701T), isolated from a smear-ripened cheese.</title>
        <authorList>
            <consortium name="US DOE Joint Genome Institute (JGI-PGF)"/>
            <person name="Walter F."/>
            <person name="Albersmeier A."/>
            <person name="Kalinowski J."/>
            <person name="Ruckert C."/>
        </authorList>
    </citation>
    <scope>NUCLEOTIDE SEQUENCE</scope>
    <source>
        <strain evidence="3">VKM Ac-1958</strain>
    </source>
</reference>
<feature type="domain" description="HTH cro/C1-type" evidence="2">
    <location>
        <begin position="14"/>
        <end position="68"/>
    </location>
</feature>
<protein>
    <submittedName>
        <fullName evidence="3">Transcriptional regulator</fullName>
    </submittedName>
</protein>
<dbReference type="Pfam" id="PF01381">
    <property type="entry name" value="HTH_3"/>
    <property type="match status" value="1"/>
</dbReference>
<dbReference type="GO" id="GO:0003700">
    <property type="term" value="F:DNA-binding transcription factor activity"/>
    <property type="evidence" value="ECO:0007669"/>
    <property type="project" value="TreeGrafter"/>
</dbReference>
<comment type="caution">
    <text evidence="3">The sequence shown here is derived from an EMBL/GenBank/DDBJ whole genome shotgun (WGS) entry which is preliminary data.</text>
</comment>
<organism evidence="3 4">
    <name type="scientific">Microbacterium keratanolyticum</name>
    <dbReference type="NCBI Taxonomy" id="67574"/>
    <lineage>
        <taxon>Bacteria</taxon>
        <taxon>Bacillati</taxon>
        <taxon>Actinomycetota</taxon>
        <taxon>Actinomycetes</taxon>
        <taxon>Micrococcales</taxon>
        <taxon>Microbacteriaceae</taxon>
        <taxon>Microbacterium</taxon>
    </lineage>
</organism>
<name>A0A9W6M8L1_9MICO</name>
<dbReference type="RefSeq" id="WP_204938871.1">
    <property type="nucleotide sequence ID" value="NZ_BAAAUM010000001.1"/>
</dbReference>
<dbReference type="PANTHER" id="PTHR46797:SF1">
    <property type="entry name" value="METHYLPHOSPHONATE SYNTHASE"/>
    <property type="match status" value="1"/>
</dbReference>
<dbReference type="InterPro" id="IPR050807">
    <property type="entry name" value="TransReg_Diox_bact_type"/>
</dbReference>
<dbReference type="Gene3D" id="1.10.260.40">
    <property type="entry name" value="lambda repressor-like DNA-binding domains"/>
    <property type="match status" value="1"/>
</dbReference>
<sequence>MPVPAHRAAFGARVRELRTERGWSQEGFAHRAELDRTYVSGIERGTRNPTLDIIYRLAQALGVPAADLLTR</sequence>
<dbReference type="InterPro" id="IPR001387">
    <property type="entry name" value="Cro/C1-type_HTH"/>
</dbReference>
<dbReference type="Proteomes" id="UP001142325">
    <property type="component" value="Unassembled WGS sequence"/>
</dbReference>
<keyword evidence="4" id="KW-1185">Reference proteome</keyword>
<evidence type="ECO:0000256" key="1">
    <source>
        <dbReference type="ARBA" id="ARBA00023125"/>
    </source>
</evidence>
<dbReference type="SMART" id="SM00530">
    <property type="entry name" value="HTH_XRE"/>
    <property type="match status" value="1"/>
</dbReference>
<keyword evidence="1" id="KW-0238">DNA-binding</keyword>
<proteinExistence type="predicted"/>
<gene>
    <name evidence="3" type="ORF">GCM10017596_09390</name>
</gene>
<dbReference type="AlphaFoldDB" id="A0A9W6M8L1"/>
<evidence type="ECO:0000313" key="4">
    <source>
        <dbReference type="Proteomes" id="UP001142325"/>
    </source>
</evidence>
<dbReference type="PROSITE" id="PS50943">
    <property type="entry name" value="HTH_CROC1"/>
    <property type="match status" value="1"/>
</dbReference>
<evidence type="ECO:0000259" key="2">
    <source>
        <dbReference type="PROSITE" id="PS50943"/>
    </source>
</evidence>
<evidence type="ECO:0000313" key="3">
    <source>
        <dbReference type="EMBL" id="GLK01224.1"/>
    </source>
</evidence>
<dbReference type="EMBL" id="BSET01000001">
    <property type="protein sequence ID" value="GLK01224.1"/>
    <property type="molecule type" value="Genomic_DNA"/>
</dbReference>
<dbReference type="CDD" id="cd00093">
    <property type="entry name" value="HTH_XRE"/>
    <property type="match status" value="1"/>
</dbReference>
<accession>A0A9W6M8L1</accession>
<dbReference type="GO" id="GO:0003677">
    <property type="term" value="F:DNA binding"/>
    <property type="evidence" value="ECO:0007669"/>
    <property type="project" value="UniProtKB-KW"/>
</dbReference>
<dbReference type="PANTHER" id="PTHR46797">
    <property type="entry name" value="HTH-TYPE TRANSCRIPTIONAL REGULATOR"/>
    <property type="match status" value="1"/>
</dbReference>
<dbReference type="SUPFAM" id="SSF47413">
    <property type="entry name" value="lambda repressor-like DNA-binding domains"/>
    <property type="match status" value="1"/>
</dbReference>
<dbReference type="GO" id="GO:0005829">
    <property type="term" value="C:cytosol"/>
    <property type="evidence" value="ECO:0007669"/>
    <property type="project" value="TreeGrafter"/>
</dbReference>